<name>A0ABV6DMQ4_9BACL</name>
<sequence length="85" mass="8635">MMLSANWLKPMLFDAGAGSPQSRRSSPKALTGAPLGLLQVPPATAIAFIAATRSGAPATPFASPRIAYSNLHAAGADAGTIVKEM</sequence>
<evidence type="ECO:0000313" key="2">
    <source>
        <dbReference type="Proteomes" id="UP001589776"/>
    </source>
</evidence>
<dbReference type="Proteomes" id="UP001589776">
    <property type="component" value="Unassembled WGS sequence"/>
</dbReference>
<accession>A0ABV6DMQ4</accession>
<gene>
    <name evidence="1" type="ORF">ACFFK0_15970</name>
</gene>
<organism evidence="1 2">
    <name type="scientific">Paenibacillus chartarius</name>
    <dbReference type="NCBI Taxonomy" id="747481"/>
    <lineage>
        <taxon>Bacteria</taxon>
        <taxon>Bacillati</taxon>
        <taxon>Bacillota</taxon>
        <taxon>Bacilli</taxon>
        <taxon>Bacillales</taxon>
        <taxon>Paenibacillaceae</taxon>
        <taxon>Paenibacillus</taxon>
    </lineage>
</organism>
<comment type="caution">
    <text evidence="1">The sequence shown here is derived from an EMBL/GenBank/DDBJ whole genome shotgun (WGS) entry which is preliminary data.</text>
</comment>
<evidence type="ECO:0000313" key="1">
    <source>
        <dbReference type="EMBL" id="MFC0213929.1"/>
    </source>
</evidence>
<keyword evidence="2" id="KW-1185">Reference proteome</keyword>
<proteinExistence type="predicted"/>
<reference evidence="1 2" key="1">
    <citation type="submission" date="2024-09" db="EMBL/GenBank/DDBJ databases">
        <authorList>
            <person name="Sun Q."/>
            <person name="Mori K."/>
        </authorList>
    </citation>
    <scope>NUCLEOTIDE SEQUENCE [LARGE SCALE GENOMIC DNA]</scope>
    <source>
        <strain evidence="1 2">CCM 7759</strain>
    </source>
</reference>
<dbReference type="EMBL" id="JBHLWN010000067">
    <property type="protein sequence ID" value="MFC0213929.1"/>
    <property type="molecule type" value="Genomic_DNA"/>
</dbReference>
<protein>
    <submittedName>
        <fullName evidence="1">Uncharacterized protein</fullName>
    </submittedName>
</protein>
<dbReference type="RefSeq" id="WP_377471259.1">
    <property type="nucleotide sequence ID" value="NZ_JBHLWN010000067.1"/>
</dbReference>